<feature type="transmembrane region" description="Helical" evidence="1">
    <location>
        <begin position="109"/>
        <end position="126"/>
    </location>
</feature>
<evidence type="ECO:0000313" key="3">
    <source>
        <dbReference type="EMBL" id="MFD2903795.1"/>
    </source>
</evidence>
<evidence type="ECO:0000313" key="4">
    <source>
        <dbReference type="Proteomes" id="UP001597509"/>
    </source>
</evidence>
<feature type="domain" description="SMODS and SLOG-associating 2TM effector" evidence="2">
    <location>
        <begin position="44"/>
        <end position="236"/>
    </location>
</feature>
<feature type="transmembrane region" description="Helical" evidence="1">
    <location>
        <begin position="224"/>
        <end position="244"/>
    </location>
</feature>
<dbReference type="RefSeq" id="WP_380919351.1">
    <property type="nucleotide sequence ID" value="NZ_JBHUPE010000004.1"/>
</dbReference>
<reference evidence="4" key="1">
    <citation type="journal article" date="2019" name="Int. J. Syst. Evol. Microbiol.">
        <title>The Global Catalogue of Microorganisms (GCM) 10K type strain sequencing project: providing services to taxonomists for standard genome sequencing and annotation.</title>
        <authorList>
            <consortium name="The Broad Institute Genomics Platform"/>
            <consortium name="The Broad Institute Genome Sequencing Center for Infectious Disease"/>
            <person name="Wu L."/>
            <person name="Ma J."/>
        </authorList>
    </citation>
    <scope>NUCLEOTIDE SEQUENCE [LARGE SCALE GENOMIC DNA]</scope>
    <source>
        <strain evidence="4">KCTC 22209</strain>
    </source>
</reference>
<evidence type="ECO:0000256" key="1">
    <source>
        <dbReference type="SAM" id="Phobius"/>
    </source>
</evidence>
<dbReference type="Pfam" id="PF18160">
    <property type="entry name" value="SLATT_5"/>
    <property type="match status" value="1"/>
</dbReference>
<dbReference type="InterPro" id="IPR041115">
    <property type="entry name" value="SLATT_5"/>
</dbReference>
<accession>A0ABW5YTJ9</accession>
<dbReference type="NCBIfam" id="NF033631">
    <property type="entry name" value="SLATT_5"/>
    <property type="match status" value="1"/>
</dbReference>
<proteinExistence type="predicted"/>
<sequence>MKNLLGDIKNSYIFYGFYQKYRARKRLRNLKRNKKKVPPYLLKDNFEQELNYKLWSTKGARFEASTRNLIQKKLSAQSVGFLSAYLIVINIVHIYNLSFWELEITANDVAFASTAFSVLILLYSQLESAEDHGVKAEKYHSCALEIGELYNDLRLSKSHETEEEKRVRIREISNEYDLVLRKYENHKPIDREKLMLNKYHYHGLNWFERFMGHMKYYFFVKLKYHVLIWGPLIVFLTFNIMKIYHII</sequence>
<comment type="caution">
    <text evidence="3">The sequence shown here is derived from an EMBL/GenBank/DDBJ whole genome shotgun (WGS) entry which is preliminary data.</text>
</comment>
<keyword evidence="1" id="KW-0472">Membrane</keyword>
<keyword evidence="1" id="KW-0812">Transmembrane</keyword>
<keyword evidence="4" id="KW-1185">Reference proteome</keyword>
<name>A0ABW5YTJ9_9SPHI</name>
<dbReference type="EMBL" id="JBHUPE010000004">
    <property type="protein sequence ID" value="MFD2903795.1"/>
    <property type="molecule type" value="Genomic_DNA"/>
</dbReference>
<keyword evidence="1" id="KW-1133">Transmembrane helix</keyword>
<feature type="transmembrane region" description="Helical" evidence="1">
    <location>
        <begin position="79"/>
        <end position="97"/>
    </location>
</feature>
<evidence type="ECO:0000259" key="2">
    <source>
        <dbReference type="Pfam" id="PF18160"/>
    </source>
</evidence>
<dbReference type="Proteomes" id="UP001597509">
    <property type="component" value="Unassembled WGS sequence"/>
</dbReference>
<gene>
    <name evidence="3" type="ORF">ACFS6I_07670</name>
</gene>
<organism evidence="3 4">
    <name type="scientific">Sphingobacterium anhuiense</name>
    <dbReference type="NCBI Taxonomy" id="493780"/>
    <lineage>
        <taxon>Bacteria</taxon>
        <taxon>Pseudomonadati</taxon>
        <taxon>Bacteroidota</taxon>
        <taxon>Sphingobacteriia</taxon>
        <taxon>Sphingobacteriales</taxon>
        <taxon>Sphingobacteriaceae</taxon>
        <taxon>Sphingobacterium</taxon>
    </lineage>
</organism>
<protein>
    <submittedName>
        <fullName evidence="3">SLATT domain-containing protein</fullName>
    </submittedName>
</protein>